<organism evidence="1 2">
    <name type="scientific">Diutina rugosa</name>
    <name type="common">Yeast</name>
    <name type="synonym">Candida rugosa</name>
    <dbReference type="NCBI Taxonomy" id="5481"/>
    <lineage>
        <taxon>Eukaryota</taxon>
        <taxon>Fungi</taxon>
        <taxon>Dikarya</taxon>
        <taxon>Ascomycota</taxon>
        <taxon>Saccharomycotina</taxon>
        <taxon>Pichiomycetes</taxon>
        <taxon>Debaryomycetaceae</taxon>
        <taxon>Diutina</taxon>
    </lineage>
</organism>
<dbReference type="Gene3D" id="3.80.10.10">
    <property type="entry name" value="Ribonuclease Inhibitor"/>
    <property type="match status" value="1"/>
</dbReference>
<evidence type="ECO:0000313" key="2">
    <source>
        <dbReference type="Proteomes" id="UP000449547"/>
    </source>
</evidence>
<dbReference type="EMBL" id="SWFT01000120">
    <property type="protein sequence ID" value="KAA8899796.1"/>
    <property type="molecule type" value="Genomic_DNA"/>
</dbReference>
<dbReference type="AlphaFoldDB" id="A0A642UQC7"/>
<dbReference type="GeneID" id="54782704"/>
<sequence length="656" mass="72334">MDDGRNRVDRVCRFEHLDTDVHNIIFALLDVPSVCRLAIAYAGFGFRRVIADYLSAHVVEVSPEYIVSGDESQVDLATMVLLPSQCRVKVVTSVAFWELARGHFLSEGCPQFKSVAIERAPSIGSAIPMKLGGLSQNITSINLADVVLEARDIPPTMETLSLKNCYVKPTRDFSHLVNLTHLHDENYYDTSDIVLPPSITTLYLGRRKDFVFDVSGLPHLKHVSGRSFANLPWDQLETITCEDIPAGTRCRHLKEITIDPVNDEGARYPDFAGIDCPELHRVEYHCWSRGGDLAEFFSPPQLARLTMFSSLLVGVSDLSVLANVNVLHCRLDVTLTERTPLPPHLVELKLMSSQPVRGVPPQLEVFAYNAYEVARRPHHVVVASANLRQLQVSTAKSLTISCGNLTELTVADVRCMHKLYVPNLERLTVGNTSVPLVKISRLPKLAHLKLTAIDLPRTKMVFTHPLTSVVLAGCKLGRVVVSADTVALEYCELTTCPTIRAKVVKAHGTKVGEGDTAVEFGAGCECQELVCDTVSQIPATVEKVAMSSMPQDPTHLFSVCKSLKSLLLYTYSVTNIRVPPSVTYLKVGAMPPEALATILAKSDASRLEYVECSLTSLPASYAAYQKLIPKTHQHCGGYLWCRHDLSTKLFTTAINH</sequence>
<reference evidence="1 2" key="1">
    <citation type="submission" date="2019-07" db="EMBL/GenBank/DDBJ databases">
        <title>Genome assembly of two rare yeast pathogens: Diutina rugosa and Trichomonascus ciferrii.</title>
        <authorList>
            <person name="Mixao V."/>
            <person name="Saus E."/>
            <person name="Hansen A."/>
            <person name="Lass-Flor C."/>
            <person name="Gabaldon T."/>
        </authorList>
    </citation>
    <scope>NUCLEOTIDE SEQUENCE [LARGE SCALE GENOMIC DNA]</scope>
    <source>
        <strain evidence="1 2">CBS 613</strain>
    </source>
</reference>
<dbReference type="SUPFAM" id="SSF52058">
    <property type="entry name" value="L domain-like"/>
    <property type="match status" value="1"/>
</dbReference>
<dbReference type="RefSeq" id="XP_034011074.1">
    <property type="nucleotide sequence ID" value="XM_034156884.1"/>
</dbReference>
<accession>A0A642UQC7</accession>
<dbReference type="Proteomes" id="UP000449547">
    <property type="component" value="Unassembled WGS sequence"/>
</dbReference>
<name>A0A642UQC7_DIURU</name>
<dbReference type="InterPro" id="IPR032675">
    <property type="entry name" value="LRR_dom_sf"/>
</dbReference>
<comment type="caution">
    <text evidence="1">The sequence shown here is derived from an EMBL/GenBank/DDBJ whole genome shotgun (WGS) entry which is preliminary data.</text>
</comment>
<keyword evidence="2" id="KW-1185">Reference proteome</keyword>
<evidence type="ECO:0000313" key="1">
    <source>
        <dbReference type="EMBL" id="KAA8899796.1"/>
    </source>
</evidence>
<proteinExistence type="predicted"/>
<gene>
    <name evidence="1" type="ORF">DIURU_004053</name>
</gene>
<dbReference type="VEuPathDB" id="FungiDB:DIURU_004053"/>
<protein>
    <submittedName>
        <fullName evidence="1">Uncharacterized protein</fullName>
    </submittedName>
</protein>